<name>A0ABQ5AYQ4_9ASTR</name>
<comment type="caution">
    <text evidence="2">The sequence shown here is derived from an EMBL/GenBank/DDBJ whole genome shotgun (WGS) entry which is preliminary data.</text>
</comment>
<feature type="domain" description="Reverse transcriptase Ty1/copia-type" evidence="1">
    <location>
        <begin position="1"/>
        <end position="56"/>
    </location>
</feature>
<dbReference type="Proteomes" id="UP001151760">
    <property type="component" value="Unassembled WGS sequence"/>
</dbReference>
<accession>A0ABQ5AYQ4</accession>
<evidence type="ECO:0000259" key="1">
    <source>
        <dbReference type="Pfam" id="PF07727"/>
    </source>
</evidence>
<organism evidence="2 3">
    <name type="scientific">Tanacetum coccineum</name>
    <dbReference type="NCBI Taxonomy" id="301880"/>
    <lineage>
        <taxon>Eukaryota</taxon>
        <taxon>Viridiplantae</taxon>
        <taxon>Streptophyta</taxon>
        <taxon>Embryophyta</taxon>
        <taxon>Tracheophyta</taxon>
        <taxon>Spermatophyta</taxon>
        <taxon>Magnoliopsida</taxon>
        <taxon>eudicotyledons</taxon>
        <taxon>Gunneridae</taxon>
        <taxon>Pentapetalae</taxon>
        <taxon>asterids</taxon>
        <taxon>campanulids</taxon>
        <taxon>Asterales</taxon>
        <taxon>Asteraceae</taxon>
        <taxon>Asteroideae</taxon>
        <taxon>Anthemideae</taxon>
        <taxon>Anthemidinae</taxon>
        <taxon>Tanacetum</taxon>
    </lineage>
</organism>
<dbReference type="EMBL" id="BQNB010012752">
    <property type="protein sequence ID" value="GJT07451.1"/>
    <property type="molecule type" value="Genomic_DNA"/>
</dbReference>
<protein>
    <submittedName>
        <fullName evidence="2">Retrovirus-related pol polyprotein from transposon TNT 1-94</fullName>
    </submittedName>
</protein>
<keyword evidence="3" id="KW-1185">Reference proteome</keyword>
<dbReference type="Pfam" id="PF07727">
    <property type="entry name" value="RVT_2"/>
    <property type="match status" value="1"/>
</dbReference>
<evidence type="ECO:0000313" key="3">
    <source>
        <dbReference type="Proteomes" id="UP001151760"/>
    </source>
</evidence>
<sequence length="260" mass="29137">MHNKFEMSMMGELKFFLGLQIHQSPRGIFIDQAKYAQKILKKHGMNSCDSIGTPMATKPLDAELSRTPIDQTKYHSMVSSLMHITSSRLDIVHVTCYCARINQYKSTSRRLNQYLGFLDSRKSTSGGIKFIGGDKLVSCSSKKQDCTSMSTAKADEEWKSFQCQPQIALRSSKREQASIAGNPIKEKEDVGLDELGEGGKGVVSKIGEIGGDLGSELLGDRGGEEDKRRNALCVFREYPRGKFVRRYIETLRIFYKIDGD</sequence>
<proteinExistence type="predicted"/>
<reference evidence="2" key="1">
    <citation type="journal article" date="2022" name="Int. J. Mol. Sci.">
        <title>Draft Genome of Tanacetum Coccineum: Genomic Comparison of Closely Related Tanacetum-Family Plants.</title>
        <authorList>
            <person name="Yamashiro T."/>
            <person name="Shiraishi A."/>
            <person name="Nakayama K."/>
            <person name="Satake H."/>
        </authorList>
    </citation>
    <scope>NUCLEOTIDE SEQUENCE</scope>
</reference>
<reference evidence="2" key="2">
    <citation type="submission" date="2022-01" db="EMBL/GenBank/DDBJ databases">
        <authorList>
            <person name="Yamashiro T."/>
            <person name="Shiraishi A."/>
            <person name="Satake H."/>
            <person name="Nakayama K."/>
        </authorList>
    </citation>
    <scope>NUCLEOTIDE SEQUENCE</scope>
</reference>
<dbReference type="InterPro" id="IPR013103">
    <property type="entry name" value="RVT_2"/>
</dbReference>
<evidence type="ECO:0000313" key="2">
    <source>
        <dbReference type="EMBL" id="GJT07451.1"/>
    </source>
</evidence>
<gene>
    <name evidence="2" type="ORF">Tco_0841913</name>
</gene>